<gene>
    <name evidence="1" type="ORF">ETAA1_55640</name>
</gene>
<evidence type="ECO:0000313" key="1">
    <source>
        <dbReference type="EMBL" id="QDU23563.1"/>
    </source>
</evidence>
<dbReference type="OrthoDB" id="32918at2"/>
<reference evidence="1 2" key="1">
    <citation type="submission" date="2019-02" db="EMBL/GenBank/DDBJ databases">
        <title>Deep-cultivation of Planctomycetes and their phenomic and genomic characterization uncovers novel biology.</title>
        <authorList>
            <person name="Wiegand S."/>
            <person name="Jogler M."/>
            <person name="Boedeker C."/>
            <person name="Pinto D."/>
            <person name="Vollmers J."/>
            <person name="Rivas-Marin E."/>
            <person name="Kohn T."/>
            <person name="Peeters S.H."/>
            <person name="Heuer A."/>
            <person name="Rast P."/>
            <person name="Oberbeckmann S."/>
            <person name="Bunk B."/>
            <person name="Jeske O."/>
            <person name="Meyerdierks A."/>
            <person name="Storesund J.E."/>
            <person name="Kallscheuer N."/>
            <person name="Luecker S."/>
            <person name="Lage O.M."/>
            <person name="Pohl T."/>
            <person name="Merkel B.J."/>
            <person name="Hornburger P."/>
            <person name="Mueller R.-W."/>
            <person name="Bruemmer F."/>
            <person name="Labrenz M."/>
            <person name="Spormann A.M."/>
            <person name="Op den Camp H."/>
            <person name="Overmann J."/>
            <person name="Amann R."/>
            <person name="Jetten M.S.M."/>
            <person name="Mascher T."/>
            <person name="Medema M.H."/>
            <person name="Devos D.P."/>
            <person name="Kaster A.-K."/>
            <person name="Ovreas L."/>
            <person name="Rohde M."/>
            <person name="Galperin M.Y."/>
            <person name="Jogler C."/>
        </authorList>
    </citation>
    <scope>NUCLEOTIDE SEQUENCE [LARGE SCALE GENOMIC DNA]</scope>
    <source>
        <strain evidence="1 2">ETA_A1</strain>
    </source>
</reference>
<organism evidence="1 2">
    <name type="scientific">Urbifossiella limnaea</name>
    <dbReference type="NCBI Taxonomy" id="2528023"/>
    <lineage>
        <taxon>Bacteria</taxon>
        <taxon>Pseudomonadati</taxon>
        <taxon>Planctomycetota</taxon>
        <taxon>Planctomycetia</taxon>
        <taxon>Gemmatales</taxon>
        <taxon>Gemmataceae</taxon>
        <taxon>Urbifossiella</taxon>
    </lineage>
</organism>
<evidence type="ECO:0008006" key="3">
    <source>
        <dbReference type="Google" id="ProtNLM"/>
    </source>
</evidence>
<accession>A0A517Y1G3</accession>
<sequence length="101" mass="10672">MPPGSSVVVDTNLFVAAGFNPGSDAARVLSAVRAGTLRLVWDEATRREPEHVVGKIPPLSGTDLSEFFRPDGGHATTYDDTVKALTAVIGRLPKGDADRGR</sequence>
<dbReference type="KEGG" id="uli:ETAA1_55640"/>
<dbReference type="EMBL" id="CP036273">
    <property type="protein sequence ID" value="QDU23563.1"/>
    <property type="molecule type" value="Genomic_DNA"/>
</dbReference>
<protein>
    <recommendedName>
        <fullName evidence="3">PIN domain-containing protein</fullName>
    </recommendedName>
</protein>
<name>A0A517Y1G3_9BACT</name>
<evidence type="ECO:0000313" key="2">
    <source>
        <dbReference type="Proteomes" id="UP000319576"/>
    </source>
</evidence>
<dbReference type="AlphaFoldDB" id="A0A517Y1G3"/>
<dbReference type="Proteomes" id="UP000319576">
    <property type="component" value="Chromosome"/>
</dbReference>
<proteinExistence type="predicted"/>
<keyword evidence="2" id="KW-1185">Reference proteome</keyword>
<dbReference type="RefSeq" id="WP_145243796.1">
    <property type="nucleotide sequence ID" value="NZ_CP036273.1"/>
</dbReference>